<dbReference type="InterPro" id="IPR049730">
    <property type="entry name" value="SNF2/RAD54-like_C"/>
</dbReference>
<dbReference type="Pfam" id="PF00271">
    <property type="entry name" value="Helicase_C"/>
    <property type="match status" value="1"/>
</dbReference>
<organism evidence="14 15">
    <name type="scientific">Ramalina farinacea</name>
    <dbReference type="NCBI Taxonomy" id="258253"/>
    <lineage>
        <taxon>Eukaryota</taxon>
        <taxon>Fungi</taxon>
        <taxon>Dikarya</taxon>
        <taxon>Ascomycota</taxon>
        <taxon>Pezizomycotina</taxon>
        <taxon>Lecanoromycetes</taxon>
        <taxon>OSLEUM clade</taxon>
        <taxon>Lecanoromycetidae</taxon>
        <taxon>Lecanorales</taxon>
        <taxon>Lecanorineae</taxon>
        <taxon>Ramalinaceae</taxon>
        <taxon>Ramalina</taxon>
    </lineage>
</organism>
<dbReference type="GO" id="GO:0016787">
    <property type="term" value="F:hydrolase activity"/>
    <property type="evidence" value="ECO:0007669"/>
    <property type="project" value="UniProtKB-KW"/>
</dbReference>
<dbReference type="SMART" id="SM00490">
    <property type="entry name" value="HELICc"/>
    <property type="match status" value="1"/>
</dbReference>
<evidence type="ECO:0000256" key="1">
    <source>
        <dbReference type="ARBA" id="ARBA00004123"/>
    </source>
</evidence>
<keyword evidence="10" id="KW-0539">Nucleus</keyword>
<evidence type="ECO:0000256" key="5">
    <source>
        <dbReference type="ARBA" id="ARBA00022801"/>
    </source>
</evidence>
<keyword evidence="9" id="KW-0238">DNA-binding</keyword>
<comment type="subcellular location">
    <subcellularLocation>
        <location evidence="1">Nucleus</location>
    </subcellularLocation>
</comment>
<dbReference type="Proteomes" id="UP001161017">
    <property type="component" value="Unassembled WGS sequence"/>
</dbReference>
<proteinExistence type="inferred from homology"/>
<keyword evidence="6" id="KW-0347">Helicase</keyword>
<dbReference type="GO" id="GO:0003678">
    <property type="term" value="F:DNA helicase activity"/>
    <property type="evidence" value="ECO:0007669"/>
    <property type="project" value="UniProtKB-EC"/>
</dbReference>
<evidence type="ECO:0000256" key="7">
    <source>
        <dbReference type="ARBA" id="ARBA00022840"/>
    </source>
</evidence>
<feature type="region of interest" description="Disordered" evidence="11">
    <location>
        <begin position="99"/>
        <end position="149"/>
    </location>
</feature>
<evidence type="ECO:0000256" key="2">
    <source>
        <dbReference type="ARBA" id="ARBA00007025"/>
    </source>
</evidence>
<evidence type="ECO:0000256" key="8">
    <source>
        <dbReference type="ARBA" id="ARBA00022853"/>
    </source>
</evidence>
<dbReference type="PROSITE" id="PS51192">
    <property type="entry name" value="HELICASE_ATP_BIND_1"/>
    <property type="match status" value="1"/>
</dbReference>
<dbReference type="Pfam" id="PF00176">
    <property type="entry name" value="SNF2-rel_dom"/>
    <property type="match status" value="1"/>
</dbReference>
<dbReference type="GO" id="GO:0005694">
    <property type="term" value="C:chromosome"/>
    <property type="evidence" value="ECO:0007669"/>
    <property type="project" value="UniProtKB-ARBA"/>
</dbReference>
<name>A0AA43QM65_9LECA</name>
<dbReference type="InterPro" id="IPR001650">
    <property type="entry name" value="Helicase_C-like"/>
</dbReference>
<evidence type="ECO:0000256" key="10">
    <source>
        <dbReference type="ARBA" id="ARBA00023242"/>
    </source>
</evidence>
<feature type="region of interest" description="Disordered" evidence="11">
    <location>
        <begin position="245"/>
        <end position="321"/>
    </location>
</feature>
<keyword evidence="5 14" id="KW-0378">Hydrolase</keyword>
<dbReference type="InterPro" id="IPR000330">
    <property type="entry name" value="SNF2_N"/>
</dbReference>
<feature type="compositionally biased region" description="Polar residues" evidence="11">
    <location>
        <begin position="289"/>
        <end position="300"/>
    </location>
</feature>
<dbReference type="Gene3D" id="3.40.50.10810">
    <property type="entry name" value="Tandem AAA-ATPase domain"/>
    <property type="match status" value="1"/>
</dbReference>
<keyword evidence="4" id="KW-0547">Nucleotide-binding</keyword>
<accession>A0AA43QM65</accession>
<evidence type="ECO:0000259" key="13">
    <source>
        <dbReference type="PROSITE" id="PS51194"/>
    </source>
</evidence>
<comment type="caution">
    <text evidence="14">The sequence shown here is derived from an EMBL/GenBank/DDBJ whole genome shotgun (WGS) entry which is preliminary data.</text>
</comment>
<dbReference type="SUPFAM" id="SSF52540">
    <property type="entry name" value="P-loop containing nucleoside triphosphate hydrolases"/>
    <property type="match status" value="2"/>
</dbReference>
<dbReference type="SMART" id="SM00487">
    <property type="entry name" value="DEXDc"/>
    <property type="match status" value="1"/>
</dbReference>
<gene>
    <name evidence="14" type="primary">FUN30</name>
    <name evidence="14" type="ORF">OHK93_007697</name>
</gene>
<dbReference type="InterPro" id="IPR027417">
    <property type="entry name" value="P-loop_NTPase"/>
</dbReference>
<dbReference type="GO" id="GO:0005634">
    <property type="term" value="C:nucleus"/>
    <property type="evidence" value="ECO:0007669"/>
    <property type="project" value="UniProtKB-SubCell"/>
</dbReference>
<dbReference type="GO" id="GO:0003677">
    <property type="term" value="F:DNA binding"/>
    <property type="evidence" value="ECO:0007669"/>
    <property type="project" value="UniProtKB-KW"/>
</dbReference>
<sequence length="1027" mass="114346">MKSKTPSIGSLLAPAGTSFRPPNGAAGNSSNSQPAVICISDDDEDDDGGPVYCGDSSDENTQSKRADIKPSPFVAHAHHAHQTKGVKRFKDMISTSVYRQPPVNHSPRRPSLPPSSDILANAYAGGRSKLASSNNRPNPATTLSTEAAGPDRDITLTDIQDYQMRDKVKAILRILPSRSILECRDALLTKRNNFDDALELLTNSEGNQVDAKLALGLYENQPSSEEKRPTAKQQIRAPIQKIHEKWTATQHPKKSSQVDEVVSIKTTQPQGSRRRLVQGQKKSLPDPPSTVSHEAQSAPSESDKTDSGFGEDSSGDESGPAADLLGFFNTCSSSDVMDIAAIPEQTAKLLISQRPFSSLDAVRQISISEALGQSNRVRRGKAMGDKIVDKCLEMWEAYEAIDQLVRECEELSKPLKDAMCKLGIDIHSSMNENGELEVVDILDAKDSGIGTPTSRGVSAEDDNEGSQKIGLSRARKEVFLDQPSNMGKGILLKDYQVVGLNWLSLLYHQGVSCILADDMGLGKTCQVIAFLAHLLQKGIKGPHLIIVPGSTLENWLREFSVFCPELKVVPYYASQKERLEIREQIEDDKEINVVITTYTLAKAKDDNRFLRKLKPDCCIYDEGHMLRNSKAAGYEAYMKIDSKFRLLLTGTPLQNNLRELVSLLGFILPSLFREQKEYLEAIFNHKARTTDDNDESHAALLSSQRIKRAKSMMAPFVLRRKKHQVLKHLPAKSRRVEYCDMSQSQLVLYESEKKKVRSIFAAQGAATGTGKPNSKDSTNVLMQLRKAAIHPMLFRRLYDDQVLTKVAKACLKESEFHDRDVNLIFEDMTVMDDVELHLFCNHYPYSLAKFALKDDSWMDSGKVKALGVLLRRFKSNGDRTLVFSQFVLVINILELVMETLEIKFFRLDGQTKMEERQLMIDEFHKDPTINVFMLSTKAGGAGINLACANKVIIFDSSFNPQDDIQAENRAHRVGQTRDVEVIRLITKDSIEEKIYKLGETKLALDARLSDQVSDEGVDAEAILSELT</sequence>
<dbReference type="EC" id="3.6.4.12" evidence="3"/>
<dbReference type="AlphaFoldDB" id="A0AA43QM65"/>
<keyword evidence="7" id="KW-0067">ATP-binding</keyword>
<evidence type="ECO:0000256" key="9">
    <source>
        <dbReference type="ARBA" id="ARBA00023125"/>
    </source>
</evidence>
<feature type="domain" description="Helicase ATP-binding" evidence="12">
    <location>
        <begin position="504"/>
        <end position="670"/>
    </location>
</feature>
<evidence type="ECO:0000256" key="6">
    <source>
        <dbReference type="ARBA" id="ARBA00022806"/>
    </source>
</evidence>
<evidence type="ECO:0000259" key="12">
    <source>
        <dbReference type="PROSITE" id="PS51192"/>
    </source>
</evidence>
<keyword evidence="15" id="KW-1185">Reference proteome</keyword>
<feature type="compositionally biased region" description="Low complexity" evidence="11">
    <location>
        <begin position="307"/>
        <end position="319"/>
    </location>
</feature>
<dbReference type="InterPro" id="IPR014001">
    <property type="entry name" value="Helicase_ATP-bd"/>
</dbReference>
<dbReference type="PROSITE" id="PS51194">
    <property type="entry name" value="HELICASE_CTER"/>
    <property type="match status" value="1"/>
</dbReference>
<dbReference type="InterPro" id="IPR038718">
    <property type="entry name" value="SNF2-like_sf"/>
</dbReference>
<feature type="region of interest" description="Disordered" evidence="11">
    <location>
        <begin position="1"/>
        <end position="69"/>
    </location>
</feature>
<protein>
    <recommendedName>
        <fullName evidence="3">DNA helicase</fullName>
        <ecNumber evidence="3">3.6.4.12</ecNumber>
    </recommendedName>
</protein>
<evidence type="ECO:0000256" key="3">
    <source>
        <dbReference type="ARBA" id="ARBA00012551"/>
    </source>
</evidence>
<keyword evidence="8" id="KW-0156">Chromatin regulator</keyword>
<dbReference type="EMBL" id="JAPUFD010000007">
    <property type="protein sequence ID" value="MDI1488422.1"/>
    <property type="molecule type" value="Genomic_DNA"/>
</dbReference>
<evidence type="ECO:0000313" key="14">
    <source>
        <dbReference type="EMBL" id="MDI1488422.1"/>
    </source>
</evidence>
<dbReference type="CDD" id="cd18793">
    <property type="entry name" value="SF2_C_SNF"/>
    <property type="match status" value="1"/>
</dbReference>
<reference evidence="14" key="1">
    <citation type="journal article" date="2023" name="Genome Biol. Evol.">
        <title>First Whole Genome Sequence and Flow Cytometry Genome Size Data for the Lichen-Forming Fungus Ramalina farinacea (Ascomycota).</title>
        <authorList>
            <person name="Llewellyn T."/>
            <person name="Mian S."/>
            <person name="Hill R."/>
            <person name="Leitch I.J."/>
            <person name="Gaya E."/>
        </authorList>
    </citation>
    <scope>NUCLEOTIDE SEQUENCE</scope>
    <source>
        <strain evidence="14">LIQ254RAFAR</strain>
    </source>
</reference>
<feature type="compositionally biased region" description="Polar residues" evidence="11">
    <location>
        <begin position="130"/>
        <end position="145"/>
    </location>
</feature>
<dbReference type="FunFam" id="3.40.50.10810:FF:000014">
    <property type="entry name" value="SWI/SNF-related matrix-associated actin-dependent regulator of chromatin subfamily A containing DEAD/H box 1"/>
    <property type="match status" value="1"/>
</dbReference>
<evidence type="ECO:0000256" key="11">
    <source>
        <dbReference type="SAM" id="MobiDB-lite"/>
    </source>
</evidence>
<dbReference type="Gene3D" id="3.40.50.300">
    <property type="entry name" value="P-loop containing nucleotide triphosphate hydrolases"/>
    <property type="match status" value="2"/>
</dbReference>
<evidence type="ECO:0000256" key="4">
    <source>
        <dbReference type="ARBA" id="ARBA00022741"/>
    </source>
</evidence>
<evidence type="ECO:0000313" key="15">
    <source>
        <dbReference type="Proteomes" id="UP001161017"/>
    </source>
</evidence>
<comment type="similarity">
    <text evidence="2">Belongs to the SNF2/RAD54 helicase family.</text>
</comment>
<feature type="domain" description="Helicase C-terminal" evidence="13">
    <location>
        <begin position="862"/>
        <end position="1016"/>
    </location>
</feature>
<dbReference type="GO" id="GO:0005524">
    <property type="term" value="F:ATP binding"/>
    <property type="evidence" value="ECO:0007669"/>
    <property type="project" value="UniProtKB-KW"/>
</dbReference>
<dbReference type="PANTHER" id="PTHR10799">
    <property type="entry name" value="SNF2/RAD54 HELICASE FAMILY"/>
    <property type="match status" value="1"/>
</dbReference>
<dbReference type="GO" id="GO:0140658">
    <property type="term" value="F:ATP-dependent chromatin remodeler activity"/>
    <property type="evidence" value="ECO:0007669"/>
    <property type="project" value="UniProtKB-ARBA"/>
</dbReference>